<dbReference type="KEGG" id="niy:FQ775_11475"/>
<dbReference type="GO" id="GO:1900753">
    <property type="term" value="P:doxorubicin transport"/>
    <property type="evidence" value="ECO:0007669"/>
    <property type="project" value="InterPro"/>
</dbReference>
<gene>
    <name evidence="11" type="ORF">FQ775_11475</name>
</gene>
<evidence type="ECO:0000313" key="12">
    <source>
        <dbReference type="Proteomes" id="UP000321389"/>
    </source>
</evidence>
<dbReference type="OrthoDB" id="9778547at2"/>
<dbReference type="GO" id="GO:0005524">
    <property type="term" value="F:ATP binding"/>
    <property type="evidence" value="ECO:0007669"/>
    <property type="project" value="UniProtKB-KW"/>
</dbReference>
<evidence type="ECO:0000256" key="9">
    <source>
        <dbReference type="ARBA" id="ARBA00049985"/>
    </source>
</evidence>
<keyword evidence="8" id="KW-0472">Membrane</keyword>
<evidence type="ECO:0000256" key="4">
    <source>
        <dbReference type="ARBA" id="ARBA00022475"/>
    </source>
</evidence>
<evidence type="ECO:0000313" key="11">
    <source>
        <dbReference type="EMBL" id="QDZ00952.1"/>
    </source>
</evidence>
<dbReference type="PANTHER" id="PTHR42711">
    <property type="entry name" value="ABC TRANSPORTER ATP-BINDING PROTEIN"/>
    <property type="match status" value="1"/>
</dbReference>
<dbReference type="PROSITE" id="PS50893">
    <property type="entry name" value="ABC_TRANSPORTER_2"/>
    <property type="match status" value="1"/>
</dbReference>
<dbReference type="RefSeq" id="WP_146299597.1">
    <property type="nucleotide sequence ID" value="NZ_CP042301.2"/>
</dbReference>
<keyword evidence="4" id="KW-1003">Cell membrane</keyword>
<feature type="domain" description="ABC transporter" evidence="10">
    <location>
        <begin position="21"/>
        <end position="251"/>
    </location>
</feature>
<evidence type="ECO:0000256" key="2">
    <source>
        <dbReference type="ARBA" id="ARBA00022448"/>
    </source>
</evidence>
<dbReference type="InterPro" id="IPR027417">
    <property type="entry name" value="P-loop_NTPase"/>
</dbReference>
<keyword evidence="12" id="KW-1185">Reference proteome</keyword>
<evidence type="ECO:0000256" key="7">
    <source>
        <dbReference type="ARBA" id="ARBA00022967"/>
    </source>
</evidence>
<dbReference type="PROSITE" id="PS00211">
    <property type="entry name" value="ABC_TRANSPORTER_1"/>
    <property type="match status" value="1"/>
</dbReference>
<dbReference type="InterPro" id="IPR003593">
    <property type="entry name" value="AAA+_ATPase"/>
</dbReference>
<accession>A0A5B8KZH7</accession>
<evidence type="ECO:0000259" key="10">
    <source>
        <dbReference type="PROSITE" id="PS50893"/>
    </source>
</evidence>
<keyword evidence="6 11" id="KW-0067">ATP-binding</keyword>
<dbReference type="InterPro" id="IPR003439">
    <property type="entry name" value="ABC_transporter-like_ATP-bd"/>
</dbReference>
<keyword evidence="7" id="KW-1278">Translocase</keyword>
<dbReference type="PANTHER" id="PTHR42711:SF19">
    <property type="entry name" value="DOXORUBICIN RESISTANCE ATP-BINDING PROTEIN DRRA"/>
    <property type="match status" value="1"/>
</dbReference>
<dbReference type="GO" id="GO:0016887">
    <property type="term" value="F:ATP hydrolysis activity"/>
    <property type="evidence" value="ECO:0007669"/>
    <property type="project" value="InterPro"/>
</dbReference>
<evidence type="ECO:0000256" key="5">
    <source>
        <dbReference type="ARBA" id="ARBA00022741"/>
    </source>
</evidence>
<reference evidence="11" key="1">
    <citation type="submission" date="2020-04" db="EMBL/GenBank/DDBJ databases">
        <title>Nitratireductor sp. nov. isolated from mangrove soil.</title>
        <authorList>
            <person name="Ye Y."/>
        </authorList>
    </citation>
    <scope>NUCLEOTIDE SEQUENCE</scope>
    <source>
        <strain evidence="11">SY7</strain>
    </source>
</reference>
<dbReference type="GO" id="GO:0005886">
    <property type="term" value="C:plasma membrane"/>
    <property type="evidence" value="ECO:0007669"/>
    <property type="project" value="UniProtKB-SubCell"/>
</dbReference>
<dbReference type="Proteomes" id="UP000321389">
    <property type="component" value="Chromosome"/>
</dbReference>
<dbReference type="EMBL" id="CP042301">
    <property type="protein sequence ID" value="QDZ00952.1"/>
    <property type="molecule type" value="Genomic_DNA"/>
</dbReference>
<sequence>MNEASPLRKPAIDAGAVPLAISARGLVRHFGKVRAVDGIDLDVPRGMIFAILGPNGAGKTTLMRMLATLSKPDRGTATILDHDLVAAPAEVRSVIAMTGQFASLDEDLTGRENLLMLARLWGFRGREAKARADDLLRAFELSDAAHKQVKDYSGGMRRRLDIAASLIVTPGVLFLDEPTTGLDPKARKQVWRMIRGLAEAGVTILLTTQYLEEADQLAARIAVIDHGRKIAEGTSRELKAQTGQGFLHVALADRARLDEAARLLEAQLGNTVQTSVEGAQLSVMAGSAGAANEAVAALMAAGMELSDFAMGQPSLDEVFFALTGQPAEGDADKENGQ</sequence>
<evidence type="ECO:0000256" key="3">
    <source>
        <dbReference type="ARBA" id="ARBA00022458"/>
    </source>
</evidence>
<keyword evidence="2" id="KW-0813">Transport</keyword>
<evidence type="ECO:0000256" key="6">
    <source>
        <dbReference type="ARBA" id="ARBA00022840"/>
    </source>
</evidence>
<comment type="subcellular location">
    <subcellularLocation>
        <location evidence="1">Cell membrane</location>
        <topology evidence="1">Peripheral membrane protein</topology>
        <orientation evidence="1">Cytoplasmic side</orientation>
    </subcellularLocation>
</comment>
<dbReference type="SMART" id="SM00382">
    <property type="entry name" value="AAA"/>
    <property type="match status" value="1"/>
</dbReference>
<dbReference type="SUPFAM" id="SSF52540">
    <property type="entry name" value="P-loop containing nucleoside triphosphate hydrolases"/>
    <property type="match status" value="1"/>
</dbReference>
<dbReference type="AlphaFoldDB" id="A0A5B8KZH7"/>
<dbReference type="FunFam" id="3.40.50.300:FF:000589">
    <property type="entry name" value="ABC transporter, ATP-binding subunit"/>
    <property type="match status" value="1"/>
</dbReference>
<name>A0A5B8KZH7_9HYPH</name>
<evidence type="ECO:0000256" key="8">
    <source>
        <dbReference type="ARBA" id="ARBA00023136"/>
    </source>
</evidence>
<proteinExistence type="inferred from homology"/>
<dbReference type="GO" id="GO:0043215">
    <property type="term" value="P:daunorubicin transport"/>
    <property type="evidence" value="ECO:0007669"/>
    <property type="project" value="InterPro"/>
</dbReference>
<organism evidence="11 12">
    <name type="scientific">Nitratireductor mangrovi</name>
    <dbReference type="NCBI Taxonomy" id="2599600"/>
    <lineage>
        <taxon>Bacteria</taxon>
        <taxon>Pseudomonadati</taxon>
        <taxon>Pseudomonadota</taxon>
        <taxon>Alphaproteobacteria</taxon>
        <taxon>Hyphomicrobiales</taxon>
        <taxon>Phyllobacteriaceae</taxon>
        <taxon>Nitratireductor</taxon>
    </lineage>
</organism>
<keyword evidence="5" id="KW-0547">Nucleotide-binding</keyword>
<dbReference type="NCBIfam" id="TIGR01188">
    <property type="entry name" value="drrA"/>
    <property type="match status" value="1"/>
</dbReference>
<dbReference type="Gene3D" id="3.40.50.300">
    <property type="entry name" value="P-loop containing nucleotide triphosphate hydrolases"/>
    <property type="match status" value="1"/>
</dbReference>
<dbReference type="Pfam" id="PF00005">
    <property type="entry name" value="ABC_tran"/>
    <property type="match status" value="1"/>
</dbReference>
<dbReference type="InterPro" id="IPR050763">
    <property type="entry name" value="ABC_transporter_ATP-binding"/>
</dbReference>
<protein>
    <submittedName>
        <fullName evidence="11">ATP-binding cassette domain-containing protein</fullName>
    </submittedName>
</protein>
<evidence type="ECO:0000256" key="1">
    <source>
        <dbReference type="ARBA" id="ARBA00004413"/>
    </source>
</evidence>
<dbReference type="InterPro" id="IPR017871">
    <property type="entry name" value="ABC_transporter-like_CS"/>
</dbReference>
<comment type="similarity">
    <text evidence="9">Belongs to the ABC transporter superfamily. Drug exporter-1 (DrugE1) (TC 3.A.1.105) family.</text>
</comment>
<keyword evidence="3" id="KW-0536">Nodulation</keyword>
<dbReference type="InterPro" id="IPR005894">
    <property type="entry name" value="DrrA"/>
</dbReference>